<accession>A0A370PQM0</accession>
<evidence type="ECO:0000313" key="3">
    <source>
        <dbReference type="Proteomes" id="UP000254937"/>
    </source>
</evidence>
<dbReference type="Proteomes" id="UP000254937">
    <property type="component" value="Unassembled WGS sequence"/>
</dbReference>
<name>A0A370PQM0_ASPPH</name>
<sequence>MPIPITYSHRMPPITSPFYTLYNPRSQGKISFIPGYTVIVSVIFLLLLPTRMSILLWDVYTRTADLQLLAGDVCS</sequence>
<proteinExistence type="predicted"/>
<organism evidence="2 3">
    <name type="scientific">Aspergillus phoenicis ATCC 13157</name>
    <dbReference type="NCBI Taxonomy" id="1353007"/>
    <lineage>
        <taxon>Eukaryota</taxon>
        <taxon>Fungi</taxon>
        <taxon>Dikarya</taxon>
        <taxon>Ascomycota</taxon>
        <taxon>Pezizomycotina</taxon>
        <taxon>Eurotiomycetes</taxon>
        <taxon>Eurotiomycetidae</taxon>
        <taxon>Eurotiales</taxon>
        <taxon>Aspergillaceae</taxon>
        <taxon>Aspergillus</taxon>
    </lineage>
</organism>
<keyword evidence="1" id="KW-1133">Transmembrane helix</keyword>
<keyword evidence="1" id="KW-0812">Transmembrane</keyword>
<feature type="transmembrane region" description="Helical" evidence="1">
    <location>
        <begin position="30"/>
        <end position="48"/>
    </location>
</feature>
<keyword evidence="1" id="KW-0472">Membrane</keyword>
<dbReference type="EMBL" id="KZ851849">
    <property type="protein sequence ID" value="RDK44488.1"/>
    <property type="molecule type" value="Genomic_DNA"/>
</dbReference>
<evidence type="ECO:0000256" key="1">
    <source>
        <dbReference type="SAM" id="Phobius"/>
    </source>
</evidence>
<keyword evidence="3" id="KW-1185">Reference proteome</keyword>
<dbReference type="AlphaFoldDB" id="A0A370PQM0"/>
<protein>
    <submittedName>
        <fullName evidence="2">Uncharacterized protein</fullName>
    </submittedName>
</protein>
<reference evidence="2 3" key="1">
    <citation type="submission" date="2018-07" db="EMBL/GenBank/DDBJ databases">
        <title>Section-level genome sequencing of Aspergillus section Nigri to investigate inter- and intra-species variation.</title>
        <authorList>
            <consortium name="DOE Joint Genome Institute"/>
            <person name="Vesth T.C."/>
            <person name="Nybo J.L."/>
            <person name="Theobald S."/>
            <person name="Frisvad J.C."/>
            <person name="Larsen T.O."/>
            <person name="Nielsen K.F."/>
            <person name="Hoof J.B."/>
            <person name="Brandl J."/>
            <person name="Salamov A."/>
            <person name="Riley R."/>
            <person name="Gladden J.M."/>
            <person name="Phatale P."/>
            <person name="Nielsen M.T."/>
            <person name="Lyhne E.K."/>
            <person name="Kogle M.E."/>
            <person name="Strasser K."/>
            <person name="McDonnell E."/>
            <person name="Barry K."/>
            <person name="Clum A."/>
            <person name="Chen C."/>
            <person name="Nolan M."/>
            <person name="Sandor L."/>
            <person name="Kuo A."/>
            <person name="Lipzen A."/>
            <person name="Hainaut M."/>
            <person name="Drula E."/>
            <person name="Tsang A."/>
            <person name="Magnuson J.K."/>
            <person name="Henrissat B."/>
            <person name="Wiebenga A."/>
            <person name="Simmons B.A."/>
            <person name="Makela M.R."/>
            <person name="De vries R.P."/>
            <person name="Grigoriev I.V."/>
            <person name="Mortensen U.H."/>
            <person name="Baker S.E."/>
            <person name="Andersen M.R."/>
        </authorList>
    </citation>
    <scope>NUCLEOTIDE SEQUENCE [LARGE SCALE GENOMIC DNA]</scope>
    <source>
        <strain evidence="2 3">ATCC 13157</strain>
    </source>
</reference>
<gene>
    <name evidence="2" type="ORF">M752DRAFT_140454</name>
</gene>
<evidence type="ECO:0000313" key="2">
    <source>
        <dbReference type="EMBL" id="RDK44488.1"/>
    </source>
</evidence>